<evidence type="ECO:0000256" key="1">
    <source>
        <dbReference type="SAM" id="MobiDB-lite"/>
    </source>
</evidence>
<dbReference type="PROSITE" id="PS51257">
    <property type="entry name" value="PROKAR_LIPOPROTEIN"/>
    <property type="match status" value="1"/>
</dbReference>
<accession>A0A9E8HKA4</accession>
<gene>
    <name evidence="2" type="ORF">NNL22_14670</name>
</gene>
<dbReference type="EMBL" id="CP101527">
    <property type="protein sequence ID" value="UZW74253.1"/>
    <property type="molecule type" value="Genomic_DNA"/>
</dbReference>
<evidence type="ECO:0008006" key="4">
    <source>
        <dbReference type="Google" id="ProtNLM"/>
    </source>
</evidence>
<dbReference type="Proteomes" id="UP001164472">
    <property type="component" value="Chromosome"/>
</dbReference>
<feature type="compositionally biased region" description="Low complexity" evidence="1">
    <location>
        <begin position="24"/>
        <end position="42"/>
    </location>
</feature>
<protein>
    <recommendedName>
        <fullName evidence="4">Lipoprotein</fullName>
    </recommendedName>
</protein>
<feature type="region of interest" description="Disordered" evidence="1">
    <location>
        <begin position="20"/>
        <end position="42"/>
    </location>
</feature>
<name>A0A9E8HKA4_9ALTE</name>
<dbReference type="KEGG" id="asem:NNL22_14670"/>
<dbReference type="AlphaFoldDB" id="A0A9E8HKA4"/>
<sequence>MTKLQYAYIIPLTLSLTACGGGSSEPSSSGDEINTTDTTTQQVDETNNVSKLLYIEDNNPNIHINSIGITDNLETKSLEGSSSENPLDVYPGDNGFTFEWSITSNVALFSDNFFFLTESSSNASIFALNANPIAETLEASATCTYSNAHLMTCHKPATVATYAATSTTDLTALFSTLPVTLEIKSEVCSLLQGCDLVSIGYLRFN</sequence>
<proteinExistence type="predicted"/>
<reference evidence="2" key="1">
    <citation type="submission" date="2022-07" db="EMBL/GenBank/DDBJ databases">
        <title>Alkalimarinus sp. nov., isolated from gut of a Alitta virens.</title>
        <authorList>
            <person name="Yang A.I."/>
            <person name="Shin N.-R."/>
        </authorList>
    </citation>
    <scope>NUCLEOTIDE SEQUENCE</scope>
    <source>
        <strain evidence="2">FA028</strain>
    </source>
</reference>
<evidence type="ECO:0000313" key="2">
    <source>
        <dbReference type="EMBL" id="UZW74253.1"/>
    </source>
</evidence>
<evidence type="ECO:0000313" key="3">
    <source>
        <dbReference type="Proteomes" id="UP001164472"/>
    </source>
</evidence>
<dbReference type="RefSeq" id="WP_251811146.1">
    <property type="nucleotide sequence ID" value="NZ_CP101527.1"/>
</dbReference>
<keyword evidence="3" id="KW-1185">Reference proteome</keyword>
<organism evidence="2 3">
    <name type="scientific">Alkalimarinus sediminis</name>
    <dbReference type="NCBI Taxonomy" id="1632866"/>
    <lineage>
        <taxon>Bacteria</taxon>
        <taxon>Pseudomonadati</taxon>
        <taxon>Pseudomonadota</taxon>
        <taxon>Gammaproteobacteria</taxon>
        <taxon>Alteromonadales</taxon>
        <taxon>Alteromonadaceae</taxon>
        <taxon>Alkalimarinus</taxon>
    </lineage>
</organism>